<dbReference type="EMBL" id="JASHIF010000002">
    <property type="protein sequence ID" value="MDI9858331.1"/>
    <property type="molecule type" value="Genomic_DNA"/>
</dbReference>
<gene>
    <name evidence="2" type="ORF">QM524_03805</name>
</gene>
<keyword evidence="3" id="KW-1185">Reference proteome</keyword>
<proteinExistence type="predicted"/>
<comment type="caution">
    <text evidence="2">The sequence shown here is derived from an EMBL/GenBank/DDBJ whole genome shotgun (WGS) entry which is preliminary data.</text>
</comment>
<dbReference type="Gene3D" id="3.40.1420.10">
    <property type="entry name" value="Inhibitor of vertebrate lysozyme"/>
    <property type="match status" value="1"/>
</dbReference>
<evidence type="ECO:0000313" key="3">
    <source>
        <dbReference type="Proteomes" id="UP001236507"/>
    </source>
</evidence>
<evidence type="ECO:0000313" key="2">
    <source>
        <dbReference type="EMBL" id="MDI9858331.1"/>
    </source>
</evidence>
<protein>
    <submittedName>
        <fullName evidence="2">Uncharacterized protein</fullName>
    </submittedName>
</protein>
<dbReference type="Proteomes" id="UP001236507">
    <property type="component" value="Unassembled WGS sequence"/>
</dbReference>
<reference evidence="2 3" key="1">
    <citation type="submission" date="2023-05" db="EMBL/GenBank/DDBJ databases">
        <title>Novel species of genus Flectobacillus isolated from stream in China.</title>
        <authorList>
            <person name="Lu H."/>
        </authorList>
    </citation>
    <scope>NUCLEOTIDE SEQUENCE [LARGE SCALE GENOMIC DNA]</scope>
    <source>
        <strain evidence="2 3">KCTC 42575</strain>
    </source>
</reference>
<name>A0ABT6Y490_9BACT</name>
<evidence type="ECO:0000256" key="1">
    <source>
        <dbReference type="SAM" id="SignalP"/>
    </source>
</evidence>
<sequence length="151" mass="16906">MKKFALSAAVTMSFFALGLSHQSVAKVSVKKQITVGDEPSMAFLRKLHGKYPFDVKLFNSQSLTTRLKKLLGNRYQFMVSTWAVEVPIEIKNNIFAASGCEQHNCGATNFIIVYDFTKNNLSAGIREGDKVNTYSEDGSNSPRVLQWVNNY</sequence>
<accession>A0ABT6Y490</accession>
<feature type="signal peptide" evidence="1">
    <location>
        <begin position="1"/>
        <end position="25"/>
    </location>
</feature>
<dbReference type="RefSeq" id="WP_283343569.1">
    <property type="nucleotide sequence ID" value="NZ_JASHIF010000002.1"/>
</dbReference>
<feature type="chain" id="PRO_5045486764" evidence="1">
    <location>
        <begin position="26"/>
        <end position="151"/>
    </location>
</feature>
<dbReference type="InterPro" id="IPR036501">
    <property type="entry name" value="Inhibitor_vert_lysozyme_sf"/>
</dbReference>
<keyword evidence="1" id="KW-0732">Signal</keyword>
<organism evidence="2 3">
    <name type="scientific">Flectobacillus roseus</name>
    <dbReference type="NCBI Taxonomy" id="502259"/>
    <lineage>
        <taxon>Bacteria</taxon>
        <taxon>Pseudomonadati</taxon>
        <taxon>Bacteroidota</taxon>
        <taxon>Cytophagia</taxon>
        <taxon>Cytophagales</taxon>
        <taxon>Flectobacillaceae</taxon>
        <taxon>Flectobacillus</taxon>
    </lineage>
</organism>